<feature type="compositionally biased region" description="Low complexity" evidence="1">
    <location>
        <begin position="174"/>
        <end position="191"/>
    </location>
</feature>
<dbReference type="AlphaFoldDB" id="A0A1S8D6G5"/>
<evidence type="ECO:0000313" key="5">
    <source>
        <dbReference type="Proteomes" id="UP000054844"/>
    </source>
</evidence>
<dbReference type="Proteomes" id="UP000054844">
    <property type="component" value="Unassembled WGS sequence"/>
</dbReference>
<evidence type="ECO:0000256" key="1">
    <source>
        <dbReference type="SAM" id="MobiDB-lite"/>
    </source>
</evidence>
<sequence length="252" mass="25875">MKAAIGSGVLRACTGLALLAALTACNEKDAKGSGEPDRLAQAQVVTEAALRAGLASYGQPQLRAVQSYVQAMPNTVAVCGQVNAKGASGAFVPFVAVLTYSDGADPVLEQHVALSDVEATRVYVETVSRCREEGGPKPTLRQAAPPLLPPIPANLPQVTQVTATTMMPKGTGRDQAQQAGPAASAAQDASGTLSMRQPGNLRMHPNGGGQVLRVVPAGTSLTIFGTAPGGWYQVGDASPEGWVHGSLVTLRR</sequence>
<evidence type="ECO:0000313" key="6">
    <source>
        <dbReference type="Proteomes" id="UP000254919"/>
    </source>
</evidence>
<feature type="region of interest" description="Disordered" evidence="1">
    <location>
        <begin position="168"/>
        <end position="210"/>
    </location>
</feature>
<dbReference type="Proteomes" id="UP000254919">
    <property type="component" value="Unassembled WGS sequence"/>
</dbReference>
<feature type="region of interest" description="Disordered" evidence="1">
    <location>
        <begin position="130"/>
        <end position="153"/>
    </location>
</feature>
<dbReference type="EMBL" id="UGVN01000001">
    <property type="protein sequence ID" value="SUE39741.1"/>
    <property type="molecule type" value="Genomic_DNA"/>
</dbReference>
<reference evidence="3 5" key="1">
    <citation type="submission" date="2016-12" db="EMBL/GenBank/DDBJ databases">
        <title>Draft genome sequence of Roseomonas mucosa strain AU37, isolated from a peripheral intravenous catheter.</title>
        <authorList>
            <person name="Choudhury M.A."/>
            <person name="Sidjabat H.E."/>
            <person name="Wailan A.M."/>
            <person name="Zhang L."/>
            <person name="Marsh N.M."/>
            <person name="Rickard C.M."/>
            <person name="Davies M."/>
            <person name="Mcmillan D.J."/>
        </authorList>
    </citation>
    <scope>NUCLEOTIDE SEQUENCE [LARGE SCALE GENOMIC DNA]</scope>
    <source>
        <strain evidence="3 5">SAVE376</strain>
    </source>
</reference>
<organism evidence="3 5">
    <name type="scientific">Roseomonas mucosa</name>
    <dbReference type="NCBI Taxonomy" id="207340"/>
    <lineage>
        <taxon>Bacteria</taxon>
        <taxon>Pseudomonadati</taxon>
        <taxon>Pseudomonadota</taxon>
        <taxon>Alphaproteobacteria</taxon>
        <taxon>Acetobacterales</taxon>
        <taxon>Roseomonadaceae</taxon>
        <taxon>Roseomonas</taxon>
    </lineage>
</organism>
<dbReference type="Pfam" id="PF08239">
    <property type="entry name" value="SH3_3"/>
    <property type="match status" value="1"/>
</dbReference>
<evidence type="ECO:0000259" key="2">
    <source>
        <dbReference type="Pfam" id="PF08239"/>
    </source>
</evidence>
<proteinExistence type="predicted"/>
<dbReference type="InterPro" id="IPR003646">
    <property type="entry name" value="SH3-like_bac-type"/>
</dbReference>
<reference evidence="4 6" key="2">
    <citation type="submission" date="2018-06" db="EMBL/GenBank/DDBJ databases">
        <authorList>
            <consortium name="Pathogen Informatics"/>
            <person name="Doyle S."/>
        </authorList>
    </citation>
    <scope>NUCLEOTIDE SEQUENCE [LARGE SCALE GENOMIC DNA]</scope>
    <source>
        <strain evidence="4 6">NCTC13291</strain>
    </source>
</reference>
<feature type="domain" description="SH3b" evidence="2">
    <location>
        <begin position="200"/>
        <end position="248"/>
    </location>
</feature>
<dbReference type="OrthoDB" id="7284979at2"/>
<dbReference type="PROSITE" id="PS51257">
    <property type="entry name" value="PROKAR_LIPOPROTEIN"/>
    <property type="match status" value="1"/>
</dbReference>
<accession>A0A1S8D6G5</accession>
<dbReference type="RefSeq" id="WP_019461706.1">
    <property type="nucleotide sequence ID" value="NZ_AP031462.1"/>
</dbReference>
<name>A0A1S8D6G5_9PROT</name>
<keyword evidence="5" id="KW-1185">Reference proteome</keyword>
<evidence type="ECO:0000313" key="3">
    <source>
        <dbReference type="EMBL" id="ONH83943.1"/>
    </source>
</evidence>
<evidence type="ECO:0000313" key="4">
    <source>
        <dbReference type="EMBL" id="SUE39741.1"/>
    </source>
</evidence>
<protein>
    <submittedName>
        <fullName evidence="4">Bacterial SH3 domain</fullName>
    </submittedName>
</protein>
<dbReference type="Gene3D" id="2.30.30.40">
    <property type="entry name" value="SH3 Domains"/>
    <property type="match status" value="1"/>
</dbReference>
<dbReference type="EMBL" id="LLWF02000015">
    <property type="protein sequence ID" value="ONH83943.1"/>
    <property type="molecule type" value="Genomic_DNA"/>
</dbReference>
<gene>
    <name evidence="3" type="ORF">APZ41_007080</name>
    <name evidence="4" type="ORF">NCTC13291_01481</name>
</gene>
<dbReference type="GeneID" id="99632530"/>